<protein>
    <submittedName>
        <fullName evidence="2">Uncharacterized protein</fullName>
    </submittedName>
</protein>
<evidence type="ECO:0000313" key="3">
    <source>
        <dbReference type="Proteomes" id="UP000257109"/>
    </source>
</evidence>
<feature type="region of interest" description="Disordered" evidence="1">
    <location>
        <begin position="55"/>
        <end position="75"/>
    </location>
</feature>
<feature type="non-terminal residue" evidence="2">
    <location>
        <position position="1"/>
    </location>
</feature>
<feature type="non-terminal residue" evidence="2">
    <location>
        <position position="75"/>
    </location>
</feature>
<evidence type="ECO:0000313" key="2">
    <source>
        <dbReference type="EMBL" id="RDX92767.1"/>
    </source>
</evidence>
<comment type="caution">
    <text evidence="2">The sequence shown here is derived from an EMBL/GenBank/DDBJ whole genome shotgun (WGS) entry which is preliminary data.</text>
</comment>
<sequence>MRWIDGGGDSLIKWDKGSWENSQDYWQWCFLQPLVEAFCNFLTHKHSLWEEDLKDEEHGTHRGHNSHDQITNAPS</sequence>
<accession>A0A371GQC7</accession>
<evidence type="ECO:0000256" key="1">
    <source>
        <dbReference type="SAM" id="MobiDB-lite"/>
    </source>
</evidence>
<organism evidence="2 3">
    <name type="scientific">Mucuna pruriens</name>
    <name type="common">Velvet bean</name>
    <name type="synonym">Dolichos pruriens</name>
    <dbReference type="NCBI Taxonomy" id="157652"/>
    <lineage>
        <taxon>Eukaryota</taxon>
        <taxon>Viridiplantae</taxon>
        <taxon>Streptophyta</taxon>
        <taxon>Embryophyta</taxon>
        <taxon>Tracheophyta</taxon>
        <taxon>Spermatophyta</taxon>
        <taxon>Magnoliopsida</taxon>
        <taxon>eudicotyledons</taxon>
        <taxon>Gunneridae</taxon>
        <taxon>Pentapetalae</taxon>
        <taxon>rosids</taxon>
        <taxon>fabids</taxon>
        <taxon>Fabales</taxon>
        <taxon>Fabaceae</taxon>
        <taxon>Papilionoideae</taxon>
        <taxon>50 kb inversion clade</taxon>
        <taxon>NPAAA clade</taxon>
        <taxon>indigoferoid/millettioid clade</taxon>
        <taxon>Phaseoleae</taxon>
        <taxon>Mucuna</taxon>
    </lineage>
</organism>
<proteinExistence type="predicted"/>
<gene>
    <name evidence="2" type="ORF">CR513_25069</name>
</gene>
<dbReference type="EMBL" id="QJKJ01004788">
    <property type="protein sequence ID" value="RDX92767.1"/>
    <property type="molecule type" value="Genomic_DNA"/>
</dbReference>
<dbReference type="Proteomes" id="UP000257109">
    <property type="component" value="Unassembled WGS sequence"/>
</dbReference>
<dbReference type="OrthoDB" id="10398383at2759"/>
<reference evidence="2" key="1">
    <citation type="submission" date="2018-05" db="EMBL/GenBank/DDBJ databases">
        <title>Draft genome of Mucuna pruriens seed.</title>
        <authorList>
            <person name="Nnadi N.E."/>
            <person name="Vos R."/>
            <person name="Hasami M.H."/>
            <person name="Devisetty U.K."/>
            <person name="Aguiy J.C."/>
        </authorList>
    </citation>
    <scope>NUCLEOTIDE SEQUENCE [LARGE SCALE GENOMIC DNA]</scope>
    <source>
        <strain evidence="2">JCA_2017</strain>
    </source>
</reference>
<name>A0A371GQC7_MUCPR</name>
<dbReference type="AlphaFoldDB" id="A0A371GQC7"/>
<keyword evidence="3" id="KW-1185">Reference proteome</keyword>